<dbReference type="Pfam" id="PF08385">
    <property type="entry name" value="DHC_N1"/>
    <property type="match status" value="1"/>
</dbReference>
<dbReference type="Proteomes" id="UP000784294">
    <property type="component" value="Unassembled WGS sequence"/>
</dbReference>
<evidence type="ECO:0000313" key="3">
    <source>
        <dbReference type="Proteomes" id="UP000784294"/>
    </source>
</evidence>
<dbReference type="EMBL" id="CAAALY010264891">
    <property type="protein sequence ID" value="VEL40437.1"/>
    <property type="molecule type" value="Genomic_DNA"/>
</dbReference>
<name>A0A3S5FGU7_9PLAT</name>
<protein>
    <recommendedName>
        <fullName evidence="1">Dynein heavy chain tail domain-containing protein</fullName>
    </recommendedName>
</protein>
<evidence type="ECO:0000313" key="2">
    <source>
        <dbReference type="EMBL" id="VEL40437.1"/>
    </source>
</evidence>
<gene>
    <name evidence="2" type="ORF">PXEA_LOCUS33877</name>
</gene>
<accession>A0A3S5FGU7</accession>
<feature type="domain" description="Dynein heavy chain tail" evidence="1">
    <location>
        <begin position="94"/>
        <end position="142"/>
    </location>
</feature>
<reference evidence="2" key="1">
    <citation type="submission" date="2018-11" db="EMBL/GenBank/DDBJ databases">
        <authorList>
            <consortium name="Pathogen Informatics"/>
        </authorList>
    </citation>
    <scope>NUCLEOTIDE SEQUENCE</scope>
</reference>
<evidence type="ECO:0000259" key="1">
    <source>
        <dbReference type="Pfam" id="PF08385"/>
    </source>
</evidence>
<organism evidence="2 3">
    <name type="scientific">Protopolystoma xenopodis</name>
    <dbReference type="NCBI Taxonomy" id="117903"/>
    <lineage>
        <taxon>Eukaryota</taxon>
        <taxon>Metazoa</taxon>
        <taxon>Spiralia</taxon>
        <taxon>Lophotrochozoa</taxon>
        <taxon>Platyhelminthes</taxon>
        <taxon>Monogenea</taxon>
        <taxon>Polyopisthocotylea</taxon>
        <taxon>Polystomatidea</taxon>
        <taxon>Polystomatidae</taxon>
        <taxon>Protopolystoma</taxon>
    </lineage>
</organism>
<dbReference type="AlphaFoldDB" id="A0A3S5FGU7"/>
<proteinExistence type="predicted"/>
<dbReference type="OrthoDB" id="286107at2759"/>
<dbReference type="InterPro" id="IPR013594">
    <property type="entry name" value="Dynein_heavy_tail"/>
</dbReference>
<keyword evidence="3" id="KW-1185">Reference proteome</keyword>
<sequence>MLNCHGSSFAWVPTRPGDARSELKSTPAGMRIPIENTSLHEIQCKRDFGKKCDEKEAWLASSAAPWPSSLGGIGFEARRGGIETEVQELDLVREESQQDGPHTEVNYWKRRMARFNFLINQLKQRKVTSLVTVLKLARSKTLEGDIICCEDVHLIIADECFSTWKMGFEESPSNLTLEHPPVRVEEILCHPEQSQFTVRPHVTDIVGTAQHVLWKLCRKLTSQAGVPWTCWHNSTTTASGGTNLPIPNPRLFTRTGGYSSIK</sequence>
<comment type="caution">
    <text evidence="2">The sequence shown here is derived from an EMBL/GenBank/DDBJ whole genome shotgun (WGS) entry which is preliminary data.</text>
</comment>